<dbReference type="Gene3D" id="3.30.450.190">
    <property type="match status" value="1"/>
</dbReference>
<accession>A0A815HZJ4</accession>
<feature type="region of interest" description="Disordered" evidence="6">
    <location>
        <begin position="80"/>
        <end position="103"/>
    </location>
</feature>
<dbReference type="InterPro" id="IPR006762">
    <property type="entry name" value="Gtr1_RagA"/>
</dbReference>
<comment type="similarity">
    <text evidence="1 5">Belongs to the GTR/RAG GTP-binding protein family.</text>
</comment>
<evidence type="ECO:0000256" key="6">
    <source>
        <dbReference type="SAM" id="MobiDB-lite"/>
    </source>
</evidence>
<gene>
    <name evidence="7" type="ORF">BJG266_LOCUS35529</name>
    <name evidence="8" type="ORF">QVE165_LOCUS52553</name>
</gene>
<proteinExistence type="inferred from homology"/>
<feature type="compositionally biased region" description="Low complexity" evidence="6">
    <location>
        <begin position="83"/>
        <end position="98"/>
    </location>
</feature>
<dbReference type="Gene3D" id="3.40.50.300">
    <property type="entry name" value="P-loop containing nucleotide triphosphate hydrolases"/>
    <property type="match status" value="1"/>
</dbReference>
<dbReference type="Proteomes" id="UP000663877">
    <property type="component" value="Unassembled WGS sequence"/>
</dbReference>
<evidence type="ECO:0000256" key="4">
    <source>
        <dbReference type="ARBA" id="ARBA00049117"/>
    </source>
</evidence>
<dbReference type="GO" id="GO:0005525">
    <property type="term" value="F:GTP binding"/>
    <property type="evidence" value="ECO:0007669"/>
    <property type="project" value="UniProtKB-UniRule"/>
</dbReference>
<evidence type="ECO:0008006" key="11">
    <source>
        <dbReference type="Google" id="ProtNLM"/>
    </source>
</evidence>
<organism evidence="7 10">
    <name type="scientific">Adineta steineri</name>
    <dbReference type="NCBI Taxonomy" id="433720"/>
    <lineage>
        <taxon>Eukaryota</taxon>
        <taxon>Metazoa</taxon>
        <taxon>Spiralia</taxon>
        <taxon>Gnathifera</taxon>
        <taxon>Rotifera</taxon>
        <taxon>Eurotatoria</taxon>
        <taxon>Bdelloidea</taxon>
        <taxon>Adinetida</taxon>
        <taxon>Adinetidae</taxon>
        <taxon>Adineta</taxon>
    </lineage>
</organism>
<evidence type="ECO:0000313" key="8">
    <source>
        <dbReference type="EMBL" id="CAF1600364.1"/>
    </source>
</evidence>
<comment type="caution">
    <text evidence="7">The sequence shown here is derived from an EMBL/GenBank/DDBJ whole genome shotgun (WGS) entry which is preliminary data.</text>
</comment>
<dbReference type="OrthoDB" id="26136at2759"/>
<keyword evidence="3 5" id="KW-0342">GTP-binding</keyword>
<dbReference type="EMBL" id="CAJNOI010000913">
    <property type="protein sequence ID" value="CAF1361654.1"/>
    <property type="molecule type" value="Genomic_DNA"/>
</dbReference>
<evidence type="ECO:0000256" key="5">
    <source>
        <dbReference type="RuleBase" id="RU367014"/>
    </source>
</evidence>
<evidence type="ECO:0000256" key="3">
    <source>
        <dbReference type="ARBA" id="ARBA00023134"/>
    </source>
</evidence>
<evidence type="ECO:0000313" key="9">
    <source>
        <dbReference type="Proteomes" id="UP000663832"/>
    </source>
</evidence>
<evidence type="ECO:0000256" key="1">
    <source>
        <dbReference type="ARBA" id="ARBA00007756"/>
    </source>
</evidence>
<evidence type="ECO:0000256" key="2">
    <source>
        <dbReference type="ARBA" id="ARBA00022741"/>
    </source>
</evidence>
<reference evidence="7" key="1">
    <citation type="submission" date="2021-02" db="EMBL/GenBank/DDBJ databases">
        <authorList>
            <person name="Nowell W R."/>
        </authorList>
    </citation>
    <scope>NUCLEOTIDE SEQUENCE</scope>
</reference>
<dbReference type="GO" id="GO:1990131">
    <property type="term" value="C:Gtr1-Gtr2 GTPase complex"/>
    <property type="evidence" value="ECO:0007669"/>
    <property type="project" value="TreeGrafter"/>
</dbReference>
<dbReference type="GO" id="GO:0005634">
    <property type="term" value="C:nucleus"/>
    <property type="evidence" value="ECO:0007669"/>
    <property type="project" value="TreeGrafter"/>
</dbReference>
<name>A0A815HZJ4_9BILA</name>
<dbReference type="InterPro" id="IPR027417">
    <property type="entry name" value="P-loop_NTPase"/>
</dbReference>
<dbReference type="GO" id="GO:0010507">
    <property type="term" value="P:negative regulation of autophagy"/>
    <property type="evidence" value="ECO:0007669"/>
    <property type="project" value="TreeGrafter"/>
</dbReference>
<comment type="catalytic activity">
    <reaction evidence="4">
        <text>GTP + H2O = GDP + phosphate + H(+)</text>
        <dbReference type="Rhea" id="RHEA:19669"/>
        <dbReference type="ChEBI" id="CHEBI:15377"/>
        <dbReference type="ChEBI" id="CHEBI:15378"/>
        <dbReference type="ChEBI" id="CHEBI:37565"/>
        <dbReference type="ChEBI" id="CHEBI:43474"/>
        <dbReference type="ChEBI" id="CHEBI:58189"/>
    </reaction>
    <physiologicalReaction direction="left-to-right" evidence="4">
        <dbReference type="Rhea" id="RHEA:19670"/>
    </physiologicalReaction>
</comment>
<dbReference type="SUPFAM" id="SSF52540">
    <property type="entry name" value="P-loop containing nucleoside triphosphate hydrolases"/>
    <property type="match status" value="1"/>
</dbReference>
<feature type="region of interest" description="Disordered" evidence="6">
    <location>
        <begin position="319"/>
        <end position="353"/>
    </location>
</feature>
<dbReference type="GO" id="GO:1904263">
    <property type="term" value="P:positive regulation of TORC1 signaling"/>
    <property type="evidence" value="ECO:0007669"/>
    <property type="project" value="TreeGrafter"/>
</dbReference>
<dbReference type="AlphaFoldDB" id="A0A815HZJ4"/>
<dbReference type="GO" id="GO:0009267">
    <property type="term" value="P:cellular response to starvation"/>
    <property type="evidence" value="ECO:0007669"/>
    <property type="project" value="TreeGrafter"/>
</dbReference>
<protein>
    <recommendedName>
        <fullName evidence="11">GTP-binding protein</fullName>
    </recommendedName>
</protein>
<dbReference type="PANTHER" id="PTHR11259">
    <property type="entry name" value="RAS-RELATED GTP BINDING RAG/GTR YEAST"/>
    <property type="match status" value="1"/>
</dbReference>
<dbReference type="Proteomes" id="UP000663832">
    <property type="component" value="Unassembled WGS sequence"/>
</dbReference>
<evidence type="ECO:0000313" key="7">
    <source>
        <dbReference type="EMBL" id="CAF1361654.1"/>
    </source>
</evidence>
<keyword evidence="2 5" id="KW-0547">Nucleotide-binding</keyword>
<keyword evidence="9" id="KW-1185">Reference proteome</keyword>
<dbReference type="GO" id="GO:0003924">
    <property type="term" value="F:GTPase activity"/>
    <property type="evidence" value="ECO:0007669"/>
    <property type="project" value="TreeGrafter"/>
</dbReference>
<evidence type="ECO:0000313" key="10">
    <source>
        <dbReference type="Proteomes" id="UP000663877"/>
    </source>
</evidence>
<dbReference type="EMBL" id="CAJNOM010001260">
    <property type="protein sequence ID" value="CAF1600364.1"/>
    <property type="molecule type" value="Genomic_DNA"/>
</dbReference>
<dbReference type="Pfam" id="PF04670">
    <property type="entry name" value="Gtr1_RagA"/>
    <property type="match status" value="2"/>
</dbReference>
<sequence>MVNDTGGETRDHQTAVARPSLLLTGLRRSGKTSIQHVIFSKMQPSQTQFLESTPQLTSNHFSCGSFINIQIQELPGQLHTFPSSQSSSISGGNSGQASPYDDDTNLVGGGYNMERLLKQCNAVVYIIDAQDDYNQSIARLHLIIQLGRRVNPKIRYEVFIHKVDQLSEEVKRETQRDIHNQIRDRFADSSGAIDPWLRTSFMSNSNSQEILINFHLTSIYDHSIFEAFSKVIQKLLPQFGQLEYLLNHLLSASNIERAFLFDIQTKISIATDSAPSDIQIYELCCDMIDLLINMSEIYGQPNINCIQDTECEDDDSNNEPVMNGNHSSTTNSCRNSSLGTTPITNNPYTSGIETTNEPASNVFDSMSSSIIKLTGHRALYLKEINHHLALICVLRDEALSKQAIIDYNVEQFKEYILKLFRLNQENSESSMSS</sequence>
<dbReference type="PANTHER" id="PTHR11259:SF2">
    <property type="entry name" value="GH16429P"/>
    <property type="match status" value="1"/>
</dbReference>